<keyword evidence="4" id="KW-0347">Helicase</keyword>
<evidence type="ECO:0000313" key="5">
    <source>
        <dbReference type="Proteomes" id="UP001162834"/>
    </source>
</evidence>
<dbReference type="KEGG" id="sbae:DSM104329_04953"/>
<dbReference type="RefSeq" id="WP_259312545.1">
    <property type="nucleotide sequence ID" value="NZ_CP087164.1"/>
</dbReference>
<keyword evidence="1" id="KW-0547">Nucleotide-binding</keyword>
<dbReference type="Gene3D" id="2.30.30.940">
    <property type="match status" value="1"/>
</dbReference>
<gene>
    <name evidence="4" type="primary">recD2_4</name>
    <name evidence="4" type="ORF">DSM104329_04953</name>
</gene>
<dbReference type="InterPro" id="IPR027785">
    <property type="entry name" value="UvrD-like_helicase_C"/>
</dbReference>
<reference evidence="4" key="1">
    <citation type="journal article" date="2022" name="Int. J. Syst. Evol. Microbiol.">
        <title>Pseudomonas aegrilactucae sp. nov. and Pseudomonas morbosilactucae sp. nov., pathogens causing bacterial rot of lettuce in Japan.</title>
        <authorList>
            <person name="Sawada H."/>
            <person name="Fujikawa T."/>
            <person name="Satou M."/>
        </authorList>
    </citation>
    <scope>NUCLEOTIDE SEQUENCE</scope>
    <source>
        <strain evidence="4">0166_1</strain>
    </source>
</reference>
<dbReference type="Pfam" id="PF13604">
    <property type="entry name" value="AAA_30"/>
    <property type="match status" value="1"/>
</dbReference>
<dbReference type="EC" id="3.6.4.12" evidence="4"/>
<dbReference type="PANTHER" id="PTHR43788">
    <property type="entry name" value="DNA2/NAM7 HELICASE FAMILY MEMBER"/>
    <property type="match status" value="1"/>
</dbReference>
<dbReference type="Proteomes" id="UP001162834">
    <property type="component" value="Chromosome"/>
</dbReference>
<keyword evidence="2" id="KW-0067">ATP-binding</keyword>
<evidence type="ECO:0000313" key="4">
    <source>
        <dbReference type="EMBL" id="UGS38524.1"/>
    </source>
</evidence>
<dbReference type="SUPFAM" id="SSF52540">
    <property type="entry name" value="P-loop containing nucleoside triphosphate hydrolases"/>
    <property type="match status" value="1"/>
</dbReference>
<name>A0A9E6Y1T8_9ACTN</name>
<protein>
    <submittedName>
        <fullName evidence="4">ATP-dependent RecD-like DNA helicase</fullName>
        <ecNumber evidence="4">3.6.4.12</ecNumber>
    </submittedName>
</protein>
<dbReference type="GO" id="GO:0003678">
    <property type="term" value="F:DNA helicase activity"/>
    <property type="evidence" value="ECO:0007669"/>
    <property type="project" value="UniProtKB-EC"/>
</dbReference>
<dbReference type="GO" id="GO:0005524">
    <property type="term" value="F:ATP binding"/>
    <property type="evidence" value="ECO:0007669"/>
    <property type="project" value="UniProtKB-KW"/>
</dbReference>
<dbReference type="SMART" id="SM00382">
    <property type="entry name" value="AAA"/>
    <property type="match status" value="1"/>
</dbReference>
<dbReference type="CDD" id="cd18809">
    <property type="entry name" value="SF1_C_RecD"/>
    <property type="match status" value="1"/>
</dbReference>
<keyword evidence="4" id="KW-0378">Hydrolase</keyword>
<organism evidence="4 5">
    <name type="scientific">Capillimicrobium parvum</name>
    <dbReference type="NCBI Taxonomy" id="2884022"/>
    <lineage>
        <taxon>Bacteria</taxon>
        <taxon>Bacillati</taxon>
        <taxon>Actinomycetota</taxon>
        <taxon>Thermoleophilia</taxon>
        <taxon>Solirubrobacterales</taxon>
        <taxon>Capillimicrobiaceae</taxon>
        <taxon>Capillimicrobium</taxon>
    </lineage>
</organism>
<dbReference type="EMBL" id="CP087164">
    <property type="protein sequence ID" value="UGS38524.1"/>
    <property type="molecule type" value="Genomic_DNA"/>
</dbReference>
<dbReference type="AlphaFoldDB" id="A0A9E6Y1T8"/>
<dbReference type="InterPro" id="IPR027417">
    <property type="entry name" value="P-loop_NTPase"/>
</dbReference>
<proteinExistence type="predicted"/>
<evidence type="ECO:0000259" key="3">
    <source>
        <dbReference type="SMART" id="SM00382"/>
    </source>
</evidence>
<keyword evidence="5" id="KW-1185">Reference proteome</keyword>
<evidence type="ECO:0000256" key="2">
    <source>
        <dbReference type="ARBA" id="ARBA00022840"/>
    </source>
</evidence>
<dbReference type="CDD" id="cd17933">
    <property type="entry name" value="DEXSc_RecD-like"/>
    <property type="match status" value="1"/>
</dbReference>
<dbReference type="Pfam" id="PF13538">
    <property type="entry name" value="UvrD_C_2"/>
    <property type="match status" value="1"/>
</dbReference>
<feature type="domain" description="AAA+ ATPase" evidence="3">
    <location>
        <begin position="639"/>
        <end position="782"/>
    </location>
</feature>
<dbReference type="GO" id="GO:0016787">
    <property type="term" value="F:hydrolase activity"/>
    <property type="evidence" value="ECO:0007669"/>
    <property type="project" value="UniProtKB-KW"/>
</dbReference>
<dbReference type="InterPro" id="IPR003593">
    <property type="entry name" value="AAA+_ATPase"/>
</dbReference>
<dbReference type="Gene3D" id="3.40.50.300">
    <property type="entry name" value="P-loop containing nucleotide triphosphate hydrolases"/>
    <property type="match status" value="2"/>
</dbReference>
<sequence length="1224" mass="135796">MRHLTLRVAWHDRAWDGHVCTRPKENAFCLALDRIHLSRDDEYEEGVASTSFADLPAADLPPCRAESGAFMSPGAWTRIIDHPYREIEKAAATHGHLRPTPVTVPGYSTFAIPFAWMHRRAQDEIAEGTPQRLPEDQEPPFPSAWVFGRRRQQALLDMFFEQVEADRSLVFLYTKEGQPISDSINRLVVGVGRVTKVASPFEYESVGSTALPPVWERLIHHSIRPDGTDGFLLPYHAYLEPTGDADEDERRRMLLREIAVTPEPAHIRTFSYFSEHASADVALSTLVRCLDAVRKIRQHGIAEGPWDAREEWVNAQIAQTWVERGAFPGLGSALEALGLRLGTALALELISSGAIASDSDPWPEVADLLEGRADPPNKAYAADLEAVRGTWAKLTPQRRTLLELLSRFALAPDQARRWFDAKRRSAATGGVALTDQEILANPYRIAECDLGDVTVPAVSLGVVDRGLLPDDTVAAKCPVPEPSHVGSSGDRRRVRAAVVATLRRAADEGDSLLSAVEVLTRIDRLDLARACVVPLDWFAGNEDFLTGTVRQLEVEMPASAGSATTAVPSLQLEIYADTEQRLANRLLKRAAKPVVSSGAQWRDLLIEAITASGAVVDPDEPRHAEALEEQQAALERITTRRLGVLVGRAGTGKTSVLGALVRCLAIAQDGVLLLAPTGKARVRLQRSTGREARTIAQFLYQLGRYDGARQRALFQGDAKHRKEKTVVIDECSMLTMDDLFAVMEALDLGHVERLILVGDPNQLPPIGVGRPFADLIGVLDEPANDSERAGAEALARLTVEVRTALGGPSDALRLAAWYTNEPQPKDADRVLSDLDLGETFNDLEIATWRTPEELRLRIVEQLQTHLGLTSGNDIAAFDKALGLTQEGWVPFEDHDGVEHFQVLSPVRMHAHGVHDLNRWFQRRFRPRSNHTHTLGDEQIGRKDKVIQLRNQKRKGWSAQTGEQEVYLANGEIGTLARIKNGWFDVAFAGRAPLRFGYRGGSFGEDGGPLELAYALTVHKAQGSDFGIVFFVLPQTRLLSRELLYTGLTRAKEKLVLLVEGDDASTLFEWTQPERSETARRNTNLFRGVVREDAEQTPYAEHLIHRLADGRMVRSKSELAIAIELQRLGLWGQCEYERVLEGTARPGRLRPDFTFIDAAGDPLVWEHLGMLSKRSYQQSWEWKLQWYADNGFELGKNLFTTQDDASGGLDQPAITEVAERIAREL</sequence>
<dbReference type="PANTHER" id="PTHR43788:SF6">
    <property type="entry name" value="DNA HELICASE B"/>
    <property type="match status" value="1"/>
</dbReference>
<accession>A0A9E6Y1T8</accession>
<dbReference type="InterPro" id="IPR050534">
    <property type="entry name" value="Coronavir_polyprotein_1ab"/>
</dbReference>
<evidence type="ECO:0000256" key="1">
    <source>
        <dbReference type="ARBA" id="ARBA00022741"/>
    </source>
</evidence>